<reference evidence="6 7" key="1">
    <citation type="submission" date="2021-01" db="EMBL/GenBank/DDBJ databases">
        <title>Whole genome shotgun sequence of Actinoplanes deccanensis NBRC 13994.</title>
        <authorList>
            <person name="Komaki H."/>
            <person name="Tamura T."/>
        </authorList>
    </citation>
    <scope>NUCLEOTIDE SEQUENCE [LARGE SCALE GENOMIC DNA]</scope>
    <source>
        <strain evidence="6 7">NBRC 13994</strain>
    </source>
</reference>
<evidence type="ECO:0000259" key="5">
    <source>
        <dbReference type="PROSITE" id="PS50931"/>
    </source>
</evidence>
<dbReference type="InterPro" id="IPR005119">
    <property type="entry name" value="LysR_subst-bd"/>
</dbReference>
<dbReference type="PRINTS" id="PR00039">
    <property type="entry name" value="HTHLYSR"/>
</dbReference>
<keyword evidence="2" id="KW-0805">Transcription regulation</keyword>
<protein>
    <submittedName>
        <fullName evidence="6">LysR family transcriptional regulator</fullName>
    </submittedName>
</protein>
<dbReference type="InterPro" id="IPR000847">
    <property type="entry name" value="LysR_HTH_N"/>
</dbReference>
<comment type="similarity">
    <text evidence="1">Belongs to the LysR transcriptional regulatory family.</text>
</comment>
<evidence type="ECO:0000313" key="6">
    <source>
        <dbReference type="EMBL" id="GID74610.1"/>
    </source>
</evidence>
<organism evidence="6 7">
    <name type="scientific">Paractinoplanes deccanensis</name>
    <dbReference type="NCBI Taxonomy" id="113561"/>
    <lineage>
        <taxon>Bacteria</taxon>
        <taxon>Bacillati</taxon>
        <taxon>Actinomycetota</taxon>
        <taxon>Actinomycetes</taxon>
        <taxon>Micromonosporales</taxon>
        <taxon>Micromonosporaceae</taxon>
        <taxon>Paractinoplanes</taxon>
    </lineage>
</organism>
<dbReference type="PROSITE" id="PS50931">
    <property type="entry name" value="HTH_LYSR"/>
    <property type="match status" value="1"/>
</dbReference>
<dbReference type="Pfam" id="PF00126">
    <property type="entry name" value="HTH_1"/>
    <property type="match status" value="1"/>
</dbReference>
<dbReference type="PANTHER" id="PTHR30346:SF30">
    <property type="entry name" value="SMALL NEUTRAL PROTEASE REGULATORY PROTEIN"/>
    <property type="match status" value="1"/>
</dbReference>
<dbReference type="Gene3D" id="3.40.190.290">
    <property type="match status" value="1"/>
</dbReference>
<dbReference type="SUPFAM" id="SSF53850">
    <property type="entry name" value="Periplasmic binding protein-like II"/>
    <property type="match status" value="1"/>
</dbReference>
<dbReference type="EMBL" id="BOMI01000063">
    <property type="protein sequence ID" value="GID74610.1"/>
    <property type="molecule type" value="Genomic_DNA"/>
</dbReference>
<evidence type="ECO:0000256" key="2">
    <source>
        <dbReference type="ARBA" id="ARBA00023015"/>
    </source>
</evidence>
<feature type="domain" description="HTH lysR-type" evidence="5">
    <location>
        <begin position="3"/>
        <end position="60"/>
    </location>
</feature>
<dbReference type="Pfam" id="PF03466">
    <property type="entry name" value="LysR_substrate"/>
    <property type="match status" value="1"/>
</dbReference>
<dbReference type="Gene3D" id="1.10.10.10">
    <property type="entry name" value="Winged helix-like DNA-binding domain superfamily/Winged helix DNA-binding domain"/>
    <property type="match status" value="1"/>
</dbReference>
<evidence type="ECO:0000313" key="7">
    <source>
        <dbReference type="Proteomes" id="UP000609879"/>
    </source>
</evidence>
<dbReference type="SUPFAM" id="SSF46785">
    <property type="entry name" value="Winged helix' DNA-binding domain"/>
    <property type="match status" value="1"/>
</dbReference>
<proteinExistence type="inferred from homology"/>
<evidence type="ECO:0000256" key="4">
    <source>
        <dbReference type="ARBA" id="ARBA00023163"/>
    </source>
</evidence>
<evidence type="ECO:0000256" key="1">
    <source>
        <dbReference type="ARBA" id="ARBA00009437"/>
    </source>
</evidence>
<keyword evidence="4" id="KW-0804">Transcription</keyword>
<dbReference type="PANTHER" id="PTHR30346">
    <property type="entry name" value="TRANSCRIPTIONAL DUAL REGULATOR HCAR-RELATED"/>
    <property type="match status" value="1"/>
</dbReference>
<comment type="caution">
    <text evidence="6">The sequence shown here is derived from an EMBL/GenBank/DDBJ whole genome shotgun (WGS) entry which is preliminary data.</text>
</comment>
<accession>A0ABQ3Y412</accession>
<sequence length="318" mass="33457">MELELRHLRLVCAIADAGSVTKAAAVLGIAQPALATQLRRVERMLGGPLFVRGRRGVLPTELGDLVLARARVLIPAVSGLHDEVSVLATAGDDVRFRIGATNGPIVAGLVQRLADAYPGRPVSVHSTWSENEIVRMVQDGRLDYALVGACATGRPGSDDATGLSWRVICVDPVWVLLDEHHPLAARDEVGLGELAGEQWVSAPGDGCFNECFAAACARAGFAPRFPYEMDAGAVFDLVTSGRAVALCQATVRDVPGAVAVPLAGSPLSWRHLLGWDSHASAADVAALATASYLEIVARRPRYAAWLAGHPGFGAVRAP</sequence>
<keyword evidence="7" id="KW-1185">Reference proteome</keyword>
<dbReference type="Proteomes" id="UP000609879">
    <property type="component" value="Unassembled WGS sequence"/>
</dbReference>
<dbReference type="RefSeq" id="WP_203763249.1">
    <property type="nucleotide sequence ID" value="NZ_BAAABO010000012.1"/>
</dbReference>
<dbReference type="InterPro" id="IPR036390">
    <property type="entry name" value="WH_DNA-bd_sf"/>
</dbReference>
<dbReference type="InterPro" id="IPR036388">
    <property type="entry name" value="WH-like_DNA-bd_sf"/>
</dbReference>
<evidence type="ECO:0000256" key="3">
    <source>
        <dbReference type="ARBA" id="ARBA00023125"/>
    </source>
</evidence>
<name>A0ABQ3Y412_9ACTN</name>
<keyword evidence="3" id="KW-0238">DNA-binding</keyword>
<gene>
    <name evidence="6" type="ORF">Ade02nite_32510</name>
</gene>